<dbReference type="Pfam" id="PF00622">
    <property type="entry name" value="SPRY"/>
    <property type="match status" value="1"/>
</dbReference>
<dbReference type="GO" id="GO:0008270">
    <property type="term" value="F:zinc ion binding"/>
    <property type="evidence" value="ECO:0007669"/>
    <property type="project" value="UniProtKB-KW"/>
</dbReference>
<evidence type="ECO:0000259" key="10">
    <source>
        <dbReference type="PROSITE" id="PS50188"/>
    </source>
</evidence>
<dbReference type="InterPro" id="IPR027370">
    <property type="entry name" value="Znf-RING_euk"/>
</dbReference>
<dbReference type="PANTHER" id="PTHR25465">
    <property type="entry name" value="B-BOX DOMAIN CONTAINING"/>
    <property type="match status" value="1"/>
</dbReference>
<feature type="domain" description="B30.2/SPRY" evidence="10">
    <location>
        <begin position="421"/>
        <end position="616"/>
    </location>
</feature>
<feature type="coiled-coil region" evidence="7">
    <location>
        <begin position="325"/>
        <end position="374"/>
    </location>
</feature>
<dbReference type="InterPro" id="IPR017907">
    <property type="entry name" value="Znf_RING_CS"/>
</dbReference>
<feature type="domain" description="U-box" evidence="11">
    <location>
        <begin position="101"/>
        <end position="177"/>
    </location>
</feature>
<dbReference type="GO" id="GO:0045087">
    <property type="term" value="P:innate immune response"/>
    <property type="evidence" value="ECO:0007669"/>
    <property type="project" value="UniProtKB-KW"/>
</dbReference>
<dbReference type="Gene3D" id="3.30.160.60">
    <property type="entry name" value="Classic Zinc Finger"/>
    <property type="match status" value="1"/>
</dbReference>
<evidence type="ECO:0000259" key="11">
    <source>
        <dbReference type="PROSITE" id="PS51698"/>
    </source>
</evidence>
<dbReference type="SMART" id="SM00589">
    <property type="entry name" value="PRY"/>
    <property type="match status" value="1"/>
</dbReference>
<dbReference type="Ensembl" id="ENSGWIT00000030315.1">
    <property type="protein sequence ID" value="ENSGWIP00000027793.1"/>
    <property type="gene ID" value="ENSGWIG00000014507.1"/>
</dbReference>
<dbReference type="Pfam" id="PF13445">
    <property type="entry name" value="zf-RING_UBOX"/>
    <property type="match status" value="1"/>
</dbReference>
<name>A0A8C5N131_GOUWI</name>
<dbReference type="InterPro" id="IPR058030">
    <property type="entry name" value="TRIM8/14/16/25/29/45/65_CC"/>
</dbReference>
<dbReference type="Gene3D" id="2.60.120.920">
    <property type="match status" value="1"/>
</dbReference>
<evidence type="ECO:0000256" key="4">
    <source>
        <dbReference type="ARBA" id="ARBA00022833"/>
    </source>
</evidence>
<feature type="domain" description="RING-type" evidence="8">
    <location>
        <begin position="108"/>
        <end position="148"/>
    </location>
</feature>
<dbReference type="InterPro" id="IPR001841">
    <property type="entry name" value="Znf_RING"/>
</dbReference>
<dbReference type="CDD" id="cd13733">
    <property type="entry name" value="SPRY_PRY_C-I_1"/>
    <property type="match status" value="1"/>
</dbReference>
<evidence type="ECO:0000256" key="1">
    <source>
        <dbReference type="ARBA" id="ARBA00022588"/>
    </source>
</evidence>
<evidence type="ECO:0000256" key="7">
    <source>
        <dbReference type="SAM" id="Coils"/>
    </source>
</evidence>
<dbReference type="Pfam" id="PF13765">
    <property type="entry name" value="PRY"/>
    <property type="match status" value="1"/>
</dbReference>
<reference evidence="12" key="1">
    <citation type="submission" date="2025-08" db="UniProtKB">
        <authorList>
            <consortium name="Ensembl"/>
        </authorList>
    </citation>
    <scope>IDENTIFICATION</scope>
</reference>
<keyword evidence="13" id="KW-1185">Reference proteome</keyword>
<dbReference type="CDD" id="cd19802">
    <property type="entry name" value="Bbox1_TRIM8-like"/>
    <property type="match status" value="1"/>
</dbReference>
<dbReference type="InterPro" id="IPR000315">
    <property type="entry name" value="Znf_B-box"/>
</dbReference>
<dbReference type="Pfam" id="PF00643">
    <property type="entry name" value="zf-B_box"/>
    <property type="match status" value="1"/>
</dbReference>
<dbReference type="SMART" id="SM00336">
    <property type="entry name" value="BBOX"/>
    <property type="match status" value="2"/>
</dbReference>
<dbReference type="Gene3D" id="3.30.40.10">
    <property type="entry name" value="Zinc/RING finger domain, C3HC4 (zinc finger)"/>
    <property type="match status" value="1"/>
</dbReference>
<reference evidence="12" key="2">
    <citation type="submission" date="2025-09" db="UniProtKB">
        <authorList>
            <consortium name="Ensembl"/>
        </authorList>
    </citation>
    <scope>IDENTIFICATION</scope>
</reference>
<keyword evidence="2" id="KW-0479">Metal-binding</keyword>
<sequence>MADGQSWMMTTVKLEEEEEKEQILLREVKLSMSKTDSDDDDDDEGCRRKAVLEELRHPDHVWDGMFAPKMEKSGEEETEEFSDVCSVKEEFVDMSPACSGTSEHHFLCSICLEVLTDPVTTSCGHNFCKTCISTHWDTSTTSRCPVCNQVFSTKPQLKVNIMMREMVSQFRRESEKKAAAPGEVPCDVCTGTKVKALKSCLDCGVSYCETHLEPHLTASGLRRHQLVEPVENLETRMCPKHSKPLELFCQSDQTRVCLMCSLLEHRSHQLVPLGEDLFEDKKVYLQQMIQKRREKLEEIRESVRFRKEAADRGKAEGVEMFTALMELVRRGLKELMKTMEEQQEAEEREAEGLIKELEEEIFELMKRSSEVEQRSHSEDHLLQHFCSLKAPPATKDWTEVMVHPSSHEGTVLRAVAQLEDTLSDEMKMMKMKMMQQFAVDVTLDPLTAHPKLVLSDDGKQVYCSDVKKHLPDNKERFSHCVSVLGKQNFSSGRFYFEVQVKGKTEWTLGVVKESINRKGYITATPKNGYWTVTLRDGNVYKAYEDHPVILHLKRVPEKVGVFVDYEEGVVSFYDVDAAALIYSFTHCCFTHKLHPFFSPGLNHGGKNSAPLIICPVNQSE</sequence>
<evidence type="ECO:0000256" key="6">
    <source>
        <dbReference type="PROSITE-ProRule" id="PRU00024"/>
    </source>
</evidence>
<evidence type="ECO:0008006" key="14">
    <source>
        <dbReference type="Google" id="ProtNLM"/>
    </source>
</evidence>
<dbReference type="PANTHER" id="PTHR25465:SF32">
    <property type="entry name" value="BLOODTHIRSTY-RELATED GENE FAMILY, MEMBER 16 ISOFORM X1-RELATED"/>
    <property type="match status" value="1"/>
</dbReference>
<dbReference type="SUPFAM" id="SSF49899">
    <property type="entry name" value="Concanavalin A-like lectins/glucanases"/>
    <property type="match status" value="1"/>
</dbReference>
<evidence type="ECO:0000259" key="9">
    <source>
        <dbReference type="PROSITE" id="PS50119"/>
    </source>
</evidence>
<proteinExistence type="predicted"/>
<keyword evidence="1" id="KW-0399">Innate immunity</keyword>
<dbReference type="PRINTS" id="PR01407">
    <property type="entry name" value="BUTYPHLNCDUF"/>
</dbReference>
<dbReference type="GO" id="GO:0016567">
    <property type="term" value="P:protein ubiquitination"/>
    <property type="evidence" value="ECO:0007669"/>
    <property type="project" value="InterPro"/>
</dbReference>
<dbReference type="InterPro" id="IPR001870">
    <property type="entry name" value="B30.2/SPRY"/>
</dbReference>
<dbReference type="FunFam" id="2.60.120.920:FF:000004">
    <property type="entry name" value="Butyrophilin subfamily 1 member A1"/>
    <property type="match status" value="1"/>
</dbReference>
<dbReference type="InterPro" id="IPR013083">
    <property type="entry name" value="Znf_RING/FYVE/PHD"/>
</dbReference>
<evidence type="ECO:0000313" key="13">
    <source>
        <dbReference type="Proteomes" id="UP000694680"/>
    </source>
</evidence>
<evidence type="ECO:0000313" key="12">
    <source>
        <dbReference type="Ensembl" id="ENSGWIP00000027793.1"/>
    </source>
</evidence>
<dbReference type="SMART" id="SM00449">
    <property type="entry name" value="SPRY"/>
    <property type="match status" value="1"/>
</dbReference>
<dbReference type="InterPro" id="IPR043136">
    <property type="entry name" value="B30.2/SPRY_sf"/>
</dbReference>
<dbReference type="SUPFAM" id="SSF57845">
    <property type="entry name" value="B-box zinc-binding domain"/>
    <property type="match status" value="1"/>
</dbReference>
<feature type="domain" description="B box-type" evidence="9">
    <location>
        <begin position="233"/>
        <end position="273"/>
    </location>
</feature>
<dbReference type="GO" id="GO:0004842">
    <property type="term" value="F:ubiquitin-protein transferase activity"/>
    <property type="evidence" value="ECO:0007669"/>
    <property type="project" value="InterPro"/>
</dbReference>
<dbReference type="PROSITE" id="PS50089">
    <property type="entry name" value="ZF_RING_2"/>
    <property type="match status" value="1"/>
</dbReference>
<dbReference type="GO" id="GO:0005737">
    <property type="term" value="C:cytoplasm"/>
    <property type="evidence" value="ECO:0007669"/>
    <property type="project" value="UniProtKB-ARBA"/>
</dbReference>
<dbReference type="SMART" id="SM00184">
    <property type="entry name" value="RING"/>
    <property type="match status" value="1"/>
</dbReference>
<dbReference type="InterPro" id="IPR051051">
    <property type="entry name" value="E3_ubiq-ligase_TRIM/RNF"/>
</dbReference>
<dbReference type="CDD" id="cd19769">
    <property type="entry name" value="Bbox2_TRIM16-like"/>
    <property type="match status" value="1"/>
</dbReference>
<keyword evidence="4" id="KW-0862">Zinc</keyword>
<dbReference type="SUPFAM" id="SSF57850">
    <property type="entry name" value="RING/U-box"/>
    <property type="match status" value="1"/>
</dbReference>
<dbReference type="InterPro" id="IPR003613">
    <property type="entry name" value="Ubox_domain"/>
</dbReference>
<dbReference type="InterPro" id="IPR013320">
    <property type="entry name" value="ConA-like_dom_sf"/>
</dbReference>
<organism evidence="12 13">
    <name type="scientific">Gouania willdenowi</name>
    <name type="common">Blunt-snouted clingfish</name>
    <name type="synonym">Lepadogaster willdenowi</name>
    <dbReference type="NCBI Taxonomy" id="441366"/>
    <lineage>
        <taxon>Eukaryota</taxon>
        <taxon>Metazoa</taxon>
        <taxon>Chordata</taxon>
        <taxon>Craniata</taxon>
        <taxon>Vertebrata</taxon>
        <taxon>Euteleostomi</taxon>
        <taxon>Actinopterygii</taxon>
        <taxon>Neopterygii</taxon>
        <taxon>Teleostei</taxon>
        <taxon>Neoteleostei</taxon>
        <taxon>Acanthomorphata</taxon>
        <taxon>Ovalentaria</taxon>
        <taxon>Blenniimorphae</taxon>
        <taxon>Blenniiformes</taxon>
        <taxon>Gobiesocoidei</taxon>
        <taxon>Gobiesocidae</taxon>
        <taxon>Gobiesocinae</taxon>
        <taxon>Gouania</taxon>
    </lineage>
</organism>
<accession>A0A8C5N131</accession>
<dbReference type="Proteomes" id="UP000694680">
    <property type="component" value="Unassembled WGS sequence"/>
</dbReference>
<evidence type="ECO:0000256" key="2">
    <source>
        <dbReference type="ARBA" id="ARBA00022723"/>
    </source>
</evidence>
<dbReference type="InterPro" id="IPR006574">
    <property type="entry name" value="PRY"/>
</dbReference>
<keyword evidence="7" id="KW-0175">Coiled coil</keyword>
<keyword evidence="5" id="KW-0391">Immunity</keyword>
<dbReference type="Gene3D" id="4.10.830.40">
    <property type="match status" value="1"/>
</dbReference>
<evidence type="ECO:0000259" key="8">
    <source>
        <dbReference type="PROSITE" id="PS50089"/>
    </source>
</evidence>
<dbReference type="SMART" id="SM00504">
    <property type="entry name" value="Ubox"/>
    <property type="match status" value="1"/>
</dbReference>
<dbReference type="Pfam" id="PF25600">
    <property type="entry name" value="TRIM_CC"/>
    <property type="match status" value="1"/>
</dbReference>
<dbReference type="PROSITE" id="PS00518">
    <property type="entry name" value="ZF_RING_1"/>
    <property type="match status" value="1"/>
</dbReference>
<dbReference type="PROSITE" id="PS50188">
    <property type="entry name" value="B302_SPRY"/>
    <property type="match status" value="1"/>
</dbReference>
<dbReference type="InterPro" id="IPR003877">
    <property type="entry name" value="SPRY_dom"/>
</dbReference>
<evidence type="ECO:0000256" key="3">
    <source>
        <dbReference type="ARBA" id="ARBA00022771"/>
    </source>
</evidence>
<evidence type="ECO:0000256" key="5">
    <source>
        <dbReference type="ARBA" id="ARBA00022859"/>
    </source>
</evidence>
<keyword evidence="3 6" id="KW-0863">Zinc-finger</keyword>
<dbReference type="PROSITE" id="PS50119">
    <property type="entry name" value="ZF_BBOX"/>
    <property type="match status" value="1"/>
</dbReference>
<protein>
    <recommendedName>
        <fullName evidence="14">E3 ubiquitin-protein ligase TRIM39-like</fullName>
    </recommendedName>
</protein>
<dbReference type="AlphaFoldDB" id="A0A8C5N131"/>
<dbReference type="PROSITE" id="PS51698">
    <property type="entry name" value="U_BOX"/>
    <property type="match status" value="1"/>
</dbReference>
<dbReference type="InterPro" id="IPR003879">
    <property type="entry name" value="Butyrophylin_SPRY"/>
</dbReference>